<dbReference type="GO" id="GO:0005576">
    <property type="term" value="C:extracellular region"/>
    <property type="evidence" value="ECO:0007669"/>
    <property type="project" value="UniProtKB-SubCell"/>
</dbReference>
<dbReference type="PROSITE" id="PS51272">
    <property type="entry name" value="SLH"/>
    <property type="match status" value="3"/>
</dbReference>
<sequence>MYSLIKNKKILLGMLLFAAILCSGILASAQESRVVTLTGGSSYPGDSITVNVILDNPEGIAGIQCTIAYDSKILDIENKDITIGEALNKFTYDSNVIKEKSYLKFSAAASKGIEAKGGITLFSMRFKVKDAAAIGQTVVKADYVFACNDALEQIPTDSRNSIINIVKKGSTQGQTPSGGKPETPAAGTPAPERDGSMEIIIDGESQESFAVMSTREDGGKTVATVTLESEKLKEKLQNVKSKAVIAIPVRTGSGTVITEFYGDMAKLMELRETILKIDTGDAVYNLPVSEINIDELANAIGNNKRMQEIKVHIEISKDLEQGGRLLKDSAKKDGLTVTVPPISFIVKATFEDKTVVTERFNTYVERLLAIPEGTDPHKITTGVVVGANGTIRHVPTKVVFIDGRYYAKISSLTNSIYSAVWNPYEFKDVKNHWAKSAVNNMGARLIMVENENGIFNPSDSITRAEFAAVMIRALGLEPKQGENIFNDVKETQWYAGYINTACEYGIIGGYGNGKFGPEDKITRGQAMIILSRAMSITGLSADLKAGEAEDLLNEYKDMEDTAAWARESIAACIKTGIINGKIGKLIAPEDKITRCEVAIIVERLLKKSDLI</sequence>
<feature type="domain" description="SLH" evidence="6">
    <location>
        <begin position="421"/>
        <end position="480"/>
    </location>
</feature>
<evidence type="ECO:0000313" key="7">
    <source>
        <dbReference type="EMBL" id="RCX16643.1"/>
    </source>
</evidence>
<dbReference type="RefSeq" id="WP_114297801.1">
    <property type="nucleotide sequence ID" value="NZ_QPJT01000010.1"/>
</dbReference>
<dbReference type="CDD" id="cd08547">
    <property type="entry name" value="Type_II_cohesin"/>
    <property type="match status" value="1"/>
</dbReference>
<gene>
    <name evidence="7" type="ORF">DFR58_110142</name>
</gene>
<dbReference type="Pfam" id="PF00395">
    <property type="entry name" value="SLH"/>
    <property type="match status" value="3"/>
</dbReference>
<dbReference type="InterPro" id="IPR001119">
    <property type="entry name" value="SLH_dom"/>
</dbReference>
<dbReference type="OrthoDB" id="6372180at2"/>
<feature type="region of interest" description="Disordered" evidence="4">
    <location>
        <begin position="169"/>
        <end position="194"/>
    </location>
</feature>
<name>A0A369B576_9FIRM</name>
<keyword evidence="8" id="KW-1185">Reference proteome</keyword>
<keyword evidence="5" id="KW-0732">Signal</keyword>
<feature type="signal peptide" evidence="5">
    <location>
        <begin position="1"/>
        <end position="29"/>
    </location>
</feature>
<feature type="domain" description="SLH" evidence="6">
    <location>
        <begin position="481"/>
        <end position="544"/>
    </location>
</feature>
<dbReference type="Proteomes" id="UP000253034">
    <property type="component" value="Unassembled WGS sequence"/>
</dbReference>
<dbReference type="Gene3D" id="2.60.40.680">
    <property type="match status" value="1"/>
</dbReference>
<organism evidence="7 8">
    <name type="scientific">Anaerobacterium chartisolvens</name>
    <dbReference type="NCBI Taxonomy" id="1297424"/>
    <lineage>
        <taxon>Bacteria</taxon>
        <taxon>Bacillati</taxon>
        <taxon>Bacillota</taxon>
        <taxon>Clostridia</taxon>
        <taxon>Eubacteriales</taxon>
        <taxon>Oscillospiraceae</taxon>
        <taxon>Anaerobacterium</taxon>
    </lineage>
</organism>
<reference evidence="7 8" key="1">
    <citation type="submission" date="2018-07" db="EMBL/GenBank/DDBJ databases">
        <title>Genomic Encyclopedia of Type Strains, Phase IV (KMG-IV): sequencing the most valuable type-strain genomes for metagenomic binning, comparative biology and taxonomic classification.</title>
        <authorList>
            <person name="Goeker M."/>
        </authorList>
    </citation>
    <scope>NUCLEOTIDE SEQUENCE [LARGE SCALE GENOMIC DNA]</scope>
    <source>
        <strain evidence="7 8">DSM 27016</strain>
    </source>
</reference>
<evidence type="ECO:0000259" key="6">
    <source>
        <dbReference type="PROSITE" id="PS51272"/>
    </source>
</evidence>
<evidence type="ECO:0000256" key="5">
    <source>
        <dbReference type="SAM" id="SignalP"/>
    </source>
</evidence>
<dbReference type="InterPro" id="IPR008965">
    <property type="entry name" value="CBM2/CBM3_carb-bd_dom_sf"/>
</dbReference>
<feature type="chain" id="PRO_5016785433" evidence="5">
    <location>
        <begin position="30"/>
        <end position="611"/>
    </location>
</feature>
<dbReference type="GO" id="GO:0030246">
    <property type="term" value="F:carbohydrate binding"/>
    <property type="evidence" value="ECO:0007669"/>
    <property type="project" value="InterPro"/>
</dbReference>
<accession>A0A369B576</accession>
<keyword evidence="2" id="KW-0964">Secreted</keyword>
<evidence type="ECO:0000313" key="8">
    <source>
        <dbReference type="Proteomes" id="UP000253034"/>
    </source>
</evidence>
<evidence type="ECO:0000256" key="3">
    <source>
        <dbReference type="ARBA" id="ARBA00022737"/>
    </source>
</evidence>
<comment type="caution">
    <text evidence="7">The sequence shown here is derived from an EMBL/GenBank/DDBJ whole genome shotgun (WGS) entry which is preliminary data.</text>
</comment>
<feature type="compositionally biased region" description="Low complexity" evidence="4">
    <location>
        <begin position="178"/>
        <end position="190"/>
    </location>
</feature>
<dbReference type="Pfam" id="PF00963">
    <property type="entry name" value="Cohesin"/>
    <property type="match status" value="1"/>
</dbReference>
<dbReference type="InterPro" id="IPR002102">
    <property type="entry name" value="Cohesin_dom"/>
</dbReference>
<dbReference type="SUPFAM" id="SSF49384">
    <property type="entry name" value="Carbohydrate-binding domain"/>
    <property type="match status" value="1"/>
</dbReference>
<feature type="domain" description="SLH" evidence="6">
    <location>
        <begin position="552"/>
        <end position="611"/>
    </location>
</feature>
<proteinExistence type="predicted"/>
<comment type="subcellular location">
    <subcellularLocation>
        <location evidence="1">Secreted</location>
    </subcellularLocation>
</comment>
<dbReference type="InterPro" id="IPR051465">
    <property type="entry name" value="Cell_Envelope_Struct_Comp"/>
</dbReference>
<dbReference type="PANTHER" id="PTHR43308">
    <property type="entry name" value="OUTER MEMBRANE PROTEIN ALPHA-RELATED"/>
    <property type="match status" value="1"/>
</dbReference>
<evidence type="ECO:0000256" key="1">
    <source>
        <dbReference type="ARBA" id="ARBA00004613"/>
    </source>
</evidence>
<dbReference type="EMBL" id="QPJT01000010">
    <property type="protein sequence ID" value="RCX16643.1"/>
    <property type="molecule type" value="Genomic_DNA"/>
</dbReference>
<keyword evidence="3" id="KW-0677">Repeat</keyword>
<dbReference type="AlphaFoldDB" id="A0A369B576"/>
<evidence type="ECO:0000256" key="2">
    <source>
        <dbReference type="ARBA" id="ARBA00022525"/>
    </source>
</evidence>
<dbReference type="GO" id="GO:0000272">
    <property type="term" value="P:polysaccharide catabolic process"/>
    <property type="evidence" value="ECO:0007669"/>
    <property type="project" value="InterPro"/>
</dbReference>
<protein>
    <submittedName>
        <fullName evidence="7">S-layer family protein</fullName>
    </submittedName>
</protein>
<evidence type="ECO:0000256" key="4">
    <source>
        <dbReference type="SAM" id="MobiDB-lite"/>
    </source>
</evidence>